<keyword evidence="4" id="KW-1185">Reference proteome</keyword>
<dbReference type="EMBL" id="AP025730">
    <property type="protein sequence ID" value="BDI05351.1"/>
    <property type="molecule type" value="Genomic_DNA"/>
</dbReference>
<keyword evidence="2" id="KW-0732">Signal</keyword>
<reference evidence="3" key="1">
    <citation type="submission" date="2022-04" db="EMBL/GenBank/DDBJ databases">
        <title>Whole genome sequence of Sphaerotilus sp. FB-5.</title>
        <authorList>
            <person name="Takeda M."/>
            <person name="Narihara S."/>
            <person name="Akimoto M."/>
            <person name="Akimoto R."/>
            <person name="Nishiyashiki S."/>
            <person name="Murakami T."/>
        </authorList>
    </citation>
    <scope>NUCLEOTIDE SEQUENCE</scope>
    <source>
        <strain evidence="3">FB-5</strain>
    </source>
</reference>
<feature type="compositionally biased region" description="Basic and acidic residues" evidence="1">
    <location>
        <begin position="61"/>
        <end position="78"/>
    </location>
</feature>
<proteinExistence type="predicted"/>
<feature type="signal peptide" evidence="2">
    <location>
        <begin position="1"/>
        <end position="23"/>
    </location>
</feature>
<dbReference type="RefSeq" id="WP_251973392.1">
    <property type="nucleotide sequence ID" value="NZ_AP025730.1"/>
</dbReference>
<accession>A0ABN6PQE5</accession>
<evidence type="ECO:0000313" key="4">
    <source>
        <dbReference type="Proteomes" id="UP001057498"/>
    </source>
</evidence>
<sequence length="160" mass="15708">MDGLIRTLLVWLLALAIPAQASAAATMAFCGPKHHGDVAVAVAVADAVAVAKADHTAAPAGHDHHGAEAGMAHEHSGAHDALTASPGPGEHSSAAQAKAGSADTHKCNVCGSCCSTGALMSTLPALPVVEATAATFSPVAATVDPFSAGGPDRPPRTARV</sequence>
<evidence type="ECO:0000256" key="1">
    <source>
        <dbReference type="SAM" id="MobiDB-lite"/>
    </source>
</evidence>
<feature type="chain" id="PRO_5046923704" evidence="2">
    <location>
        <begin position="24"/>
        <end position="160"/>
    </location>
</feature>
<evidence type="ECO:0000313" key="3">
    <source>
        <dbReference type="EMBL" id="BDI05351.1"/>
    </source>
</evidence>
<organism evidence="3 4">
    <name type="scientific">Sphaerotilus microaerophilus</name>
    <dbReference type="NCBI Taxonomy" id="2914710"/>
    <lineage>
        <taxon>Bacteria</taxon>
        <taxon>Pseudomonadati</taxon>
        <taxon>Pseudomonadota</taxon>
        <taxon>Betaproteobacteria</taxon>
        <taxon>Burkholderiales</taxon>
        <taxon>Sphaerotilaceae</taxon>
        <taxon>Sphaerotilus</taxon>
    </lineage>
</organism>
<name>A0ABN6PQE5_9BURK</name>
<protein>
    <submittedName>
        <fullName evidence="3">Uncharacterized protein</fullName>
    </submittedName>
</protein>
<dbReference type="Proteomes" id="UP001057498">
    <property type="component" value="Chromosome"/>
</dbReference>
<evidence type="ECO:0000256" key="2">
    <source>
        <dbReference type="SAM" id="SignalP"/>
    </source>
</evidence>
<feature type="region of interest" description="Disordered" evidence="1">
    <location>
        <begin position="55"/>
        <end position="97"/>
    </location>
</feature>
<gene>
    <name evidence="3" type="ORF">CATMQ487_23210</name>
</gene>